<reference evidence="5 6" key="1">
    <citation type="submission" date="2024-09" db="EMBL/GenBank/DDBJ databases">
        <authorList>
            <person name="Sun Q."/>
            <person name="Mori K."/>
        </authorList>
    </citation>
    <scope>NUCLEOTIDE SEQUENCE [LARGE SCALE GENOMIC DNA]</scope>
    <source>
        <strain evidence="5 6">TBRC 2205</strain>
    </source>
</reference>
<feature type="chain" id="PRO_5045179774" evidence="3">
    <location>
        <begin position="25"/>
        <end position="399"/>
    </location>
</feature>
<dbReference type="PANTHER" id="PTHR30483:SF6">
    <property type="entry name" value="PERIPLASMIC BINDING PROTEIN OF ABC TRANSPORTER FOR NATURAL AMINO ACIDS"/>
    <property type="match status" value="1"/>
</dbReference>
<evidence type="ECO:0000259" key="4">
    <source>
        <dbReference type="Pfam" id="PF13458"/>
    </source>
</evidence>
<dbReference type="PROSITE" id="PS51318">
    <property type="entry name" value="TAT"/>
    <property type="match status" value="1"/>
</dbReference>
<dbReference type="RefSeq" id="WP_377335233.1">
    <property type="nucleotide sequence ID" value="NZ_JBHLUE010000002.1"/>
</dbReference>
<evidence type="ECO:0000256" key="2">
    <source>
        <dbReference type="ARBA" id="ARBA00022729"/>
    </source>
</evidence>
<accession>A0ABV6NQJ9</accession>
<evidence type="ECO:0000313" key="5">
    <source>
        <dbReference type="EMBL" id="MFC0563051.1"/>
    </source>
</evidence>
<dbReference type="Gene3D" id="3.40.50.2300">
    <property type="match status" value="2"/>
</dbReference>
<dbReference type="PROSITE" id="PS51257">
    <property type="entry name" value="PROKAR_LIPOPROTEIN"/>
    <property type="match status" value="1"/>
</dbReference>
<evidence type="ECO:0000256" key="3">
    <source>
        <dbReference type="SAM" id="SignalP"/>
    </source>
</evidence>
<keyword evidence="2 3" id="KW-0732">Signal</keyword>
<dbReference type="PANTHER" id="PTHR30483">
    <property type="entry name" value="LEUCINE-SPECIFIC-BINDING PROTEIN"/>
    <property type="match status" value="1"/>
</dbReference>
<dbReference type="SUPFAM" id="SSF53822">
    <property type="entry name" value="Periplasmic binding protein-like I"/>
    <property type="match status" value="1"/>
</dbReference>
<organism evidence="5 6">
    <name type="scientific">Plantactinospora siamensis</name>
    <dbReference type="NCBI Taxonomy" id="555372"/>
    <lineage>
        <taxon>Bacteria</taxon>
        <taxon>Bacillati</taxon>
        <taxon>Actinomycetota</taxon>
        <taxon>Actinomycetes</taxon>
        <taxon>Micromonosporales</taxon>
        <taxon>Micromonosporaceae</taxon>
        <taxon>Plantactinospora</taxon>
    </lineage>
</organism>
<dbReference type="InterPro" id="IPR006311">
    <property type="entry name" value="TAT_signal"/>
</dbReference>
<dbReference type="Pfam" id="PF13458">
    <property type="entry name" value="Peripla_BP_6"/>
    <property type="match status" value="1"/>
</dbReference>
<dbReference type="InterPro" id="IPR051010">
    <property type="entry name" value="BCAA_transport"/>
</dbReference>
<protein>
    <submittedName>
        <fullName evidence="5">ABC transporter substrate-binding protein</fullName>
    </submittedName>
</protein>
<sequence length="399" mass="42567">MAQLDRRQALKLLAALGGSSLVTACGTDGDAEARPTGSSKPVRIGLVAPETGGYKDIGDDIRAGFRLFLQLNGNRLGGHPVDLVTADEGADPNAGKTAVDGLIKQNVLALTGVVSSSTMLAVRDTVERAKVPLIGSNGSPTDLQSVVYIWRTSYVNDQPGQALGDFVARKVSKKGKVVTISPQSPAGTDAVEGFRNAFGVSDPRLVNPPIWTTGSVDPPSDAFRADVTKLMSYRPEALFCFFAGTPAVRFIKQLHASGFRGTVYGSGFLTEGSVLSQLKPEEARGITTALNYSPDLNNAANRTFAAAYRKDHETPPTTYAMASYDAAQMLDKAIRLAGDDLNPQTLNLALGRIGQIDSPRGPWQFNQSRTPQQAWYLRRVQDDGQTLSNVLVDELGTLG</sequence>
<dbReference type="Proteomes" id="UP001589894">
    <property type="component" value="Unassembled WGS sequence"/>
</dbReference>
<feature type="domain" description="Leucine-binding protein" evidence="4">
    <location>
        <begin position="41"/>
        <end position="385"/>
    </location>
</feature>
<dbReference type="EMBL" id="JBHLUE010000002">
    <property type="protein sequence ID" value="MFC0563051.1"/>
    <property type="molecule type" value="Genomic_DNA"/>
</dbReference>
<keyword evidence="6" id="KW-1185">Reference proteome</keyword>
<name>A0ABV6NQJ9_9ACTN</name>
<dbReference type="InterPro" id="IPR028082">
    <property type="entry name" value="Peripla_BP_I"/>
</dbReference>
<comment type="caution">
    <text evidence="5">The sequence shown here is derived from an EMBL/GenBank/DDBJ whole genome shotgun (WGS) entry which is preliminary data.</text>
</comment>
<evidence type="ECO:0000313" key="6">
    <source>
        <dbReference type="Proteomes" id="UP001589894"/>
    </source>
</evidence>
<evidence type="ECO:0000256" key="1">
    <source>
        <dbReference type="ARBA" id="ARBA00010062"/>
    </source>
</evidence>
<feature type="signal peptide" evidence="3">
    <location>
        <begin position="1"/>
        <end position="24"/>
    </location>
</feature>
<comment type="similarity">
    <text evidence="1">Belongs to the leucine-binding protein family.</text>
</comment>
<proteinExistence type="inferred from homology"/>
<dbReference type="InterPro" id="IPR028081">
    <property type="entry name" value="Leu-bd"/>
</dbReference>
<gene>
    <name evidence="5" type="ORF">ACFFHU_02540</name>
</gene>